<dbReference type="InterPro" id="IPR001296">
    <property type="entry name" value="Glyco_trans_1"/>
</dbReference>
<comment type="caution">
    <text evidence="3">The sequence shown here is derived from an EMBL/GenBank/DDBJ whole genome shotgun (WGS) entry which is preliminary data.</text>
</comment>
<evidence type="ECO:0000259" key="1">
    <source>
        <dbReference type="Pfam" id="PF00534"/>
    </source>
</evidence>
<evidence type="ECO:0000313" key="4">
    <source>
        <dbReference type="Proteomes" id="UP000295416"/>
    </source>
</evidence>
<feature type="domain" description="Glycosyl transferase family 1" evidence="1">
    <location>
        <begin position="218"/>
        <end position="380"/>
    </location>
</feature>
<gene>
    <name evidence="3" type="ORF">EV207_10792</name>
</gene>
<organism evidence="3 4">
    <name type="scientific">Scopulibacillus darangshiensis</name>
    <dbReference type="NCBI Taxonomy" id="442528"/>
    <lineage>
        <taxon>Bacteria</taxon>
        <taxon>Bacillati</taxon>
        <taxon>Bacillota</taxon>
        <taxon>Bacilli</taxon>
        <taxon>Bacillales</taxon>
        <taxon>Sporolactobacillaceae</taxon>
        <taxon>Scopulibacillus</taxon>
    </lineage>
</organism>
<dbReference type="SUPFAM" id="SSF53756">
    <property type="entry name" value="UDP-Glycosyltransferase/glycogen phosphorylase"/>
    <property type="match status" value="1"/>
</dbReference>
<accession>A0A4R2P6Y2</accession>
<name>A0A4R2P6Y2_9BACL</name>
<reference evidence="3 4" key="1">
    <citation type="submission" date="2019-03" db="EMBL/GenBank/DDBJ databases">
        <title>Genomic Encyclopedia of Type Strains, Phase IV (KMG-IV): sequencing the most valuable type-strain genomes for metagenomic binning, comparative biology and taxonomic classification.</title>
        <authorList>
            <person name="Goeker M."/>
        </authorList>
    </citation>
    <scope>NUCLEOTIDE SEQUENCE [LARGE SCALE GENOMIC DNA]</scope>
    <source>
        <strain evidence="3 4">DSM 19377</strain>
    </source>
</reference>
<dbReference type="Pfam" id="PF13579">
    <property type="entry name" value="Glyco_trans_4_4"/>
    <property type="match status" value="1"/>
</dbReference>
<protein>
    <recommendedName>
        <fullName evidence="5">Glycosyltransferase involved in cell wall biosynthesis</fullName>
    </recommendedName>
</protein>
<keyword evidence="4" id="KW-1185">Reference proteome</keyword>
<dbReference type="Gene3D" id="3.40.50.2000">
    <property type="entry name" value="Glycogen Phosphorylase B"/>
    <property type="match status" value="2"/>
</dbReference>
<dbReference type="InterPro" id="IPR050194">
    <property type="entry name" value="Glycosyltransferase_grp1"/>
</dbReference>
<evidence type="ECO:0008006" key="5">
    <source>
        <dbReference type="Google" id="ProtNLM"/>
    </source>
</evidence>
<evidence type="ECO:0000259" key="2">
    <source>
        <dbReference type="Pfam" id="PF13579"/>
    </source>
</evidence>
<evidence type="ECO:0000313" key="3">
    <source>
        <dbReference type="EMBL" id="TCP29998.1"/>
    </source>
</evidence>
<dbReference type="Pfam" id="PF00534">
    <property type="entry name" value="Glycos_transf_1"/>
    <property type="match status" value="1"/>
</dbReference>
<sequence>MKNLLMITQNYYPEIGSAANRMKNIKQLLAKHHFGVTVLTTEPSYPNRHLYQNNDAFWSNDEDFEENVVRIHPKVRKYTHNMFKRLLLYLEVTLRFFLILLKLEKKFDFIFVSSPPIFMGIAGLFAKRRFKVPLILDVRDLWPESLHGVGVFTYGPLLRIAYLLEEKLYKHADHIIINSDSFRSYILSKGVSPDKISFMPNSLTERELAFSPDSELHPNDTRVSVVYTGNIGLAQDLQKFVCVAENLKDRKDIQFKIIGYGYRKPDIVKQIEEKKLSNIAIYHPKNREDTMLEVGKSDIAYVSLSEKSVFQTVLPGKMIDYMCMAKPVVGDVSGYCSGIIRHADCGYVAENRDVEQLTRHIETLSNDRLLRERLGGNGYRYACQKLRWKKNIRVLLNILEGLNEKENMHVRVESFYE</sequence>
<dbReference type="CDD" id="cd03794">
    <property type="entry name" value="GT4_WbuB-like"/>
    <property type="match status" value="1"/>
</dbReference>
<dbReference type="Proteomes" id="UP000295416">
    <property type="component" value="Unassembled WGS sequence"/>
</dbReference>
<dbReference type="InterPro" id="IPR028098">
    <property type="entry name" value="Glyco_trans_4-like_N"/>
</dbReference>
<feature type="domain" description="Glycosyltransferase subfamily 4-like N-terminal" evidence="2">
    <location>
        <begin position="20"/>
        <end position="201"/>
    </location>
</feature>
<dbReference type="PANTHER" id="PTHR45947">
    <property type="entry name" value="SULFOQUINOVOSYL TRANSFERASE SQD2"/>
    <property type="match status" value="1"/>
</dbReference>
<dbReference type="GO" id="GO:0016758">
    <property type="term" value="F:hexosyltransferase activity"/>
    <property type="evidence" value="ECO:0007669"/>
    <property type="project" value="TreeGrafter"/>
</dbReference>
<dbReference type="RefSeq" id="WP_132745147.1">
    <property type="nucleotide sequence ID" value="NZ_SLXK01000007.1"/>
</dbReference>
<proteinExistence type="predicted"/>
<dbReference type="EMBL" id="SLXK01000007">
    <property type="protein sequence ID" value="TCP29998.1"/>
    <property type="molecule type" value="Genomic_DNA"/>
</dbReference>
<dbReference type="PANTHER" id="PTHR45947:SF3">
    <property type="entry name" value="SULFOQUINOVOSYL TRANSFERASE SQD2"/>
    <property type="match status" value="1"/>
</dbReference>
<dbReference type="AlphaFoldDB" id="A0A4R2P6Y2"/>
<dbReference type="OrthoDB" id="9811902at2"/>